<sequence length="124" mass="14011">MARRRGGRVSSARDIEMEIRAQVRKDEQLDRENDTLAKQVKEFIQSETPIDEGDAVASVKIREVKKPRNGLPARTVYSDDWKFHMLEYGTKADPPDSESPFGPDTPTKAYAPFGKAKARFGDQL</sequence>
<gene>
    <name evidence="2" type="primary">11</name>
    <name evidence="2" type="ORF">SEA_PHAYONCE_11</name>
</gene>
<evidence type="ECO:0000313" key="2">
    <source>
        <dbReference type="EMBL" id="AKF14371.1"/>
    </source>
</evidence>
<dbReference type="EMBL" id="KR080195">
    <property type="protein sequence ID" value="AKF14371.1"/>
    <property type="molecule type" value="Genomic_DNA"/>
</dbReference>
<dbReference type="Proteomes" id="UP000214372">
    <property type="component" value="Segment"/>
</dbReference>
<organism evidence="2 3">
    <name type="scientific">Mycobacterium phage Phayonce</name>
    <dbReference type="NCBI Taxonomy" id="1647302"/>
    <lineage>
        <taxon>Viruses</taxon>
        <taxon>Duplodnaviria</taxon>
        <taxon>Heunggongvirae</taxon>
        <taxon>Uroviricota</taxon>
        <taxon>Caudoviricetes</taxon>
        <taxon>Pclasvirinae</taxon>
        <taxon>Phayoncevirus</taxon>
        <taxon>Phayoncevirus phayonce</taxon>
    </lineage>
</organism>
<evidence type="ECO:0000313" key="3">
    <source>
        <dbReference type="Proteomes" id="UP000214372"/>
    </source>
</evidence>
<evidence type="ECO:0000256" key="1">
    <source>
        <dbReference type="SAM" id="MobiDB-lite"/>
    </source>
</evidence>
<name>A0A0F6WDZ2_9CAUD</name>
<dbReference type="KEGG" id="vg:26646441"/>
<keyword evidence="3" id="KW-1185">Reference proteome</keyword>
<dbReference type="OrthoDB" id="13730at10239"/>
<accession>A0A0F6WDZ2</accession>
<protein>
    <submittedName>
        <fullName evidence="2">Uncharacterized protein</fullName>
    </submittedName>
</protein>
<dbReference type="RefSeq" id="YP_009198355.1">
    <property type="nucleotide sequence ID" value="NC_028796.1"/>
</dbReference>
<proteinExistence type="predicted"/>
<feature type="region of interest" description="Disordered" evidence="1">
    <location>
        <begin position="89"/>
        <end position="110"/>
    </location>
</feature>
<dbReference type="GeneID" id="26646441"/>
<reference evidence="2 3" key="1">
    <citation type="journal article" date="2015" name="Genome Announc.">
        <title>Genome Sequence of Mycobacteriophage Phayonce.</title>
        <authorList>
            <person name="Pope W.H."/>
            <person name="Jacobetz E."/>
            <person name="Johnson C.A."/>
            <person name="Kihle B.L."/>
            <person name="Sobeski M.A."/>
            <person name="Werner M.B."/>
            <person name="Adkins N.L."/>
            <person name="Kramer Z.J."/>
            <person name="Montgomery M.T."/>
            <person name="Grubb S.R."/>
            <person name="Warner M.H."/>
            <person name="Bowman C.A."/>
            <person name="Russell D.A."/>
            <person name="Hatfull G.F."/>
        </authorList>
    </citation>
    <scope>NUCLEOTIDE SEQUENCE [LARGE SCALE GENOMIC DNA]</scope>
</reference>